<reference evidence="4" key="1">
    <citation type="journal article" date="2019" name="Int. J. Syst. Evol. Microbiol.">
        <title>The Global Catalogue of Microorganisms (GCM) 10K type strain sequencing project: providing services to taxonomists for standard genome sequencing and annotation.</title>
        <authorList>
            <consortium name="The Broad Institute Genomics Platform"/>
            <consortium name="The Broad Institute Genome Sequencing Center for Infectious Disease"/>
            <person name="Wu L."/>
            <person name="Ma J."/>
        </authorList>
    </citation>
    <scope>NUCLEOTIDE SEQUENCE [LARGE SCALE GENOMIC DNA]</scope>
    <source>
        <strain evidence="4">JCM 13004</strain>
    </source>
</reference>
<dbReference type="PANTHER" id="PTHR36844">
    <property type="entry name" value="PROTEASE PRSW"/>
    <property type="match status" value="1"/>
</dbReference>
<feature type="region of interest" description="Disordered" evidence="1">
    <location>
        <begin position="191"/>
        <end position="225"/>
    </location>
</feature>
<keyword evidence="4" id="KW-1185">Reference proteome</keyword>
<evidence type="ECO:0000313" key="3">
    <source>
        <dbReference type="EMBL" id="GAA1256545.1"/>
    </source>
</evidence>
<accession>A0ABP4HCT9</accession>
<feature type="transmembrane region" description="Helical" evidence="2">
    <location>
        <begin position="291"/>
        <end position="315"/>
    </location>
</feature>
<feature type="transmembrane region" description="Helical" evidence="2">
    <location>
        <begin position="60"/>
        <end position="81"/>
    </location>
</feature>
<evidence type="ECO:0000313" key="4">
    <source>
        <dbReference type="Proteomes" id="UP001500037"/>
    </source>
</evidence>
<keyword evidence="2" id="KW-1133">Transmembrane helix</keyword>
<dbReference type="EMBL" id="BAAALF010000120">
    <property type="protein sequence ID" value="GAA1256545.1"/>
    <property type="molecule type" value="Genomic_DNA"/>
</dbReference>
<feature type="transmembrane region" description="Helical" evidence="2">
    <location>
        <begin position="234"/>
        <end position="252"/>
    </location>
</feature>
<evidence type="ECO:0000256" key="2">
    <source>
        <dbReference type="SAM" id="Phobius"/>
    </source>
</evidence>
<dbReference type="InterPro" id="IPR026898">
    <property type="entry name" value="PrsW"/>
</dbReference>
<dbReference type="Proteomes" id="UP001500037">
    <property type="component" value="Unassembled WGS sequence"/>
</dbReference>
<feature type="transmembrane region" description="Helical" evidence="2">
    <location>
        <begin position="123"/>
        <end position="144"/>
    </location>
</feature>
<organism evidence="3 4">
    <name type="scientific">Kitasatospora nipponensis</name>
    <dbReference type="NCBI Taxonomy" id="258049"/>
    <lineage>
        <taxon>Bacteria</taxon>
        <taxon>Bacillati</taxon>
        <taxon>Actinomycetota</taxon>
        <taxon>Actinomycetes</taxon>
        <taxon>Kitasatosporales</taxon>
        <taxon>Streptomycetaceae</taxon>
        <taxon>Kitasatospora</taxon>
    </lineage>
</organism>
<sequence>MPLPPPPGTPVPYAFRVSSGSSDGPRAAVVPGSEPTTAPPSAPGPAPAWAGALAALRHPLAGPAASALLLGACAVLIVHLVQSQTGTTGLLVGLGLAVLPVPFVLGALTWLNQSAQVPARRLALCLAWGSCAATTAALLANGWASDYLTALQGSARGQTLGAEFATPLIEETAKGVVLVLTMLPLRRAARGRSGRDGADGNAGHCGEAREDGCGQAPPGPGPTRADRARLRRRAVASGIVLSGITACGFAFTENVLYLGRAFTDDQRQRLDSIGLGMSPSLRDYDDTVHTFVLRALLSPFAHPLFTALTGVGLAVTLTARRRWPARLAAPGGLLLAVALHGAWNTAAGRGTHEFLLVYALLMVPCFVLLTGLALWSHGRSP</sequence>
<evidence type="ECO:0000256" key="1">
    <source>
        <dbReference type="SAM" id="MobiDB-lite"/>
    </source>
</evidence>
<dbReference type="Pfam" id="PF13367">
    <property type="entry name" value="PrsW-protease"/>
    <property type="match status" value="1"/>
</dbReference>
<feature type="region of interest" description="Disordered" evidence="1">
    <location>
        <begin position="1"/>
        <end position="44"/>
    </location>
</feature>
<proteinExistence type="predicted"/>
<feature type="transmembrane region" description="Helical" evidence="2">
    <location>
        <begin position="355"/>
        <end position="375"/>
    </location>
</feature>
<keyword evidence="2" id="KW-0472">Membrane</keyword>
<feature type="compositionally biased region" description="Pro residues" evidence="1">
    <location>
        <begin position="1"/>
        <end position="10"/>
    </location>
</feature>
<keyword evidence="2" id="KW-0812">Transmembrane</keyword>
<protein>
    <recommendedName>
        <fullName evidence="5">RsiW-degrading membrane proteinase PrsW (M82 family)</fullName>
    </recommendedName>
</protein>
<evidence type="ECO:0008006" key="5">
    <source>
        <dbReference type="Google" id="ProtNLM"/>
    </source>
</evidence>
<gene>
    <name evidence="3" type="ORF">GCM10009665_53720</name>
</gene>
<comment type="caution">
    <text evidence="3">The sequence shown here is derived from an EMBL/GenBank/DDBJ whole genome shotgun (WGS) entry which is preliminary data.</text>
</comment>
<dbReference type="PANTHER" id="PTHR36844:SF1">
    <property type="entry name" value="PROTEASE PRSW"/>
    <property type="match status" value="1"/>
</dbReference>
<feature type="transmembrane region" description="Helical" evidence="2">
    <location>
        <begin position="87"/>
        <end position="111"/>
    </location>
</feature>
<name>A0ABP4HCT9_9ACTN</name>